<proteinExistence type="predicted"/>
<feature type="region of interest" description="Disordered" evidence="2">
    <location>
        <begin position="357"/>
        <end position="405"/>
    </location>
</feature>
<feature type="region of interest" description="Disordered" evidence="2">
    <location>
        <begin position="20"/>
        <end position="58"/>
    </location>
</feature>
<keyword evidence="1" id="KW-0862">Zinc</keyword>
<dbReference type="KEGG" id="mlr:MELLADRAFT_62134"/>
<feature type="region of interest" description="Disordered" evidence="2">
    <location>
        <begin position="237"/>
        <end position="312"/>
    </location>
</feature>
<evidence type="ECO:0000256" key="2">
    <source>
        <dbReference type="SAM" id="MobiDB-lite"/>
    </source>
</evidence>
<dbReference type="HOGENOM" id="CLU_704157_0_0_1"/>
<keyword evidence="1" id="KW-0479">Metal-binding</keyword>
<dbReference type="GeneID" id="18929852"/>
<sequence>MHNTTFNAAGSASGAQEILATAQADKFSDSSDATGEDGLWGSEDGDNVEKTDQDASGSFQPVSLVLPTRSAPPLALPGRNVIPLPARATPTTDIPVHPTHNPSQSQLFSDLHSDFIPPVDNTNLIVADIPVPPSNQYPSHADPTFFDYSAPLYEASDDIPVPQEQRQEHFVDPALLSTDFTGAGSLDWIYDFPIPTQINPAPTNNVPVPPLSHYQEPARFINPAHLLLNPNGAGSPNWPVNLSTNPQGSSYANPTPGAGPPVASTSQLPPTSSSRKRARKASETELEPQTKKVRQRDPEKPKMQKAPCPWPGCGKMIVVKNMQRHIDGMHLGKKKVQCRYPDCRKILAWEGDRARHYRTVHRGQPPPPDKSPSPEGTPHLDGPPAPRGPPPPPPPPPGASGIAAC</sequence>
<feature type="compositionally biased region" description="Polar residues" evidence="2">
    <location>
        <begin position="237"/>
        <end position="253"/>
    </location>
</feature>
<dbReference type="GO" id="GO:0008270">
    <property type="term" value="F:zinc ion binding"/>
    <property type="evidence" value="ECO:0007669"/>
    <property type="project" value="UniProtKB-KW"/>
</dbReference>
<dbReference type="RefSeq" id="XP_007408629.1">
    <property type="nucleotide sequence ID" value="XM_007408567.1"/>
</dbReference>
<keyword evidence="5" id="KW-1185">Reference proteome</keyword>
<evidence type="ECO:0000256" key="1">
    <source>
        <dbReference type="PROSITE-ProRule" id="PRU00042"/>
    </source>
</evidence>
<dbReference type="InParanoid" id="F4RHQ3"/>
<dbReference type="AlphaFoldDB" id="F4RHQ3"/>
<gene>
    <name evidence="4" type="ORF">MELLADRAFT_62134</name>
</gene>
<reference evidence="5" key="1">
    <citation type="journal article" date="2011" name="Proc. Natl. Acad. Sci. U.S.A.">
        <title>Obligate biotrophy features unraveled by the genomic analysis of rust fungi.</title>
        <authorList>
            <person name="Duplessis S."/>
            <person name="Cuomo C.A."/>
            <person name="Lin Y.-C."/>
            <person name="Aerts A."/>
            <person name="Tisserant E."/>
            <person name="Veneault-Fourrey C."/>
            <person name="Joly D.L."/>
            <person name="Hacquard S."/>
            <person name="Amselem J."/>
            <person name="Cantarel B.L."/>
            <person name="Chiu R."/>
            <person name="Coutinho P.M."/>
            <person name="Feau N."/>
            <person name="Field M."/>
            <person name="Frey P."/>
            <person name="Gelhaye E."/>
            <person name="Goldberg J."/>
            <person name="Grabherr M.G."/>
            <person name="Kodira C.D."/>
            <person name="Kohler A."/>
            <person name="Kuees U."/>
            <person name="Lindquist E.A."/>
            <person name="Lucas S.M."/>
            <person name="Mago R."/>
            <person name="Mauceli E."/>
            <person name="Morin E."/>
            <person name="Murat C."/>
            <person name="Pangilinan J.L."/>
            <person name="Park R."/>
            <person name="Pearson M."/>
            <person name="Quesneville H."/>
            <person name="Rouhier N."/>
            <person name="Sakthikumar S."/>
            <person name="Salamov A.A."/>
            <person name="Schmutz J."/>
            <person name="Selles B."/>
            <person name="Shapiro H."/>
            <person name="Tanguay P."/>
            <person name="Tuskan G.A."/>
            <person name="Henrissat B."/>
            <person name="Van de Peer Y."/>
            <person name="Rouze P."/>
            <person name="Ellis J.G."/>
            <person name="Dodds P.N."/>
            <person name="Schein J.E."/>
            <person name="Zhong S."/>
            <person name="Hamelin R.C."/>
            <person name="Grigoriev I.V."/>
            <person name="Szabo L.J."/>
            <person name="Martin F."/>
        </authorList>
    </citation>
    <scope>NUCLEOTIDE SEQUENCE [LARGE SCALE GENOMIC DNA]</scope>
    <source>
        <strain evidence="5">98AG31 / pathotype 3-4-7</strain>
    </source>
</reference>
<dbReference type="Gene3D" id="3.30.160.60">
    <property type="entry name" value="Classic Zinc Finger"/>
    <property type="match status" value="1"/>
</dbReference>
<organism evidence="5">
    <name type="scientific">Melampsora larici-populina (strain 98AG31 / pathotype 3-4-7)</name>
    <name type="common">Poplar leaf rust fungus</name>
    <dbReference type="NCBI Taxonomy" id="747676"/>
    <lineage>
        <taxon>Eukaryota</taxon>
        <taxon>Fungi</taxon>
        <taxon>Dikarya</taxon>
        <taxon>Basidiomycota</taxon>
        <taxon>Pucciniomycotina</taxon>
        <taxon>Pucciniomycetes</taxon>
        <taxon>Pucciniales</taxon>
        <taxon>Melampsoraceae</taxon>
        <taxon>Melampsora</taxon>
    </lineage>
</organism>
<evidence type="ECO:0000259" key="3">
    <source>
        <dbReference type="PROSITE" id="PS50157"/>
    </source>
</evidence>
<protein>
    <recommendedName>
        <fullName evidence="3">C2H2-type domain-containing protein</fullName>
    </recommendedName>
</protein>
<evidence type="ECO:0000313" key="5">
    <source>
        <dbReference type="Proteomes" id="UP000001072"/>
    </source>
</evidence>
<accession>F4RHQ3</accession>
<dbReference type="EMBL" id="GL883102">
    <property type="protein sequence ID" value="EGG07864.1"/>
    <property type="molecule type" value="Genomic_DNA"/>
</dbReference>
<dbReference type="VEuPathDB" id="FungiDB:MELLADRAFT_62134"/>
<feature type="compositionally biased region" description="Pro residues" evidence="2">
    <location>
        <begin position="381"/>
        <end position="398"/>
    </location>
</feature>
<keyword evidence="1" id="KW-0863">Zinc-finger</keyword>
<dbReference type="Proteomes" id="UP000001072">
    <property type="component" value="Unassembled WGS sequence"/>
</dbReference>
<dbReference type="SMART" id="SM00355">
    <property type="entry name" value="ZnF_C2H2"/>
    <property type="match status" value="2"/>
</dbReference>
<dbReference type="PROSITE" id="PS50157">
    <property type="entry name" value="ZINC_FINGER_C2H2_2"/>
    <property type="match status" value="1"/>
</dbReference>
<evidence type="ECO:0000313" key="4">
    <source>
        <dbReference type="EMBL" id="EGG07864.1"/>
    </source>
</evidence>
<name>F4RHQ3_MELLP</name>
<dbReference type="InterPro" id="IPR013087">
    <property type="entry name" value="Znf_C2H2_type"/>
</dbReference>
<feature type="domain" description="C2H2-type" evidence="3">
    <location>
        <begin position="336"/>
        <end position="366"/>
    </location>
</feature>
<dbReference type="PROSITE" id="PS00028">
    <property type="entry name" value="ZINC_FINGER_C2H2_1"/>
    <property type="match status" value="1"/>
</dbReference>